<feature type="domain" description="Trehalase-like N-terminal" evidence="3">
    <location>
        <begin position="7"/>
        <end position="153"/>
    </location>
</feature>
<dbReference type="GO" id="GO:0004553">
    <property type="term" value="F:hydrolase activity, hydrolyzing O-glycosyl compounds"/>
    <property type="evidence" value="ECO:0007669"/>
    <property type="project" value="TreeGrafter"/>
</dbReference>
<dbReference type="PANTHER" id="PTHR31616:SF0">
    <property type="entry name" value="GLUCAN 1,4-ALPHA-GLUCOSIDASE"/>
    <property type="match status" value="1"/>
</dbReference>
<evidence type="ECO:0000313" key="5">
    <source>
        <dbReference type="Proteomes" id="UP000451860"/>
    </source>
</evidence>
<dbReference type="InterPro" id="IPR012341">
    <property type="entry name" value="6hp_glycosidase-like_sf"/>
</dbReference>
<dbReference type="RefSeq" id="WP_152202600.1">
    <property type="nucleotide sequence ID" value="NZ_VUKF01000016.1"/>
</dbReference>
<dbReference type="OrthoDB" id="3902805at2"/>
<sequence length="669" mass="73914">MADYPLIADHGLIGDLQTAALVATDGTIDWFCSPRFDSPSVFGALLDHGRGGHLRVHPTAEVVTSKQLYFPDTAILVTRFMTEEGVGEVVDFMPVSSSVVPSGRHRLVRMVRCVRGRMTFAIELAPRFDYGREDHETRVSEGGAVFRGPRTSLAAHLVREPGDEQLAEVRTDEEGDVNAHLTLTAGMMRGVVLETGATEAHEVRPAEVRRLFDETVHFWESWLAQSTYLGRWRETLHRSAITLKLMTYAPTGGLVAAPTAGLPEQVGGERNWDYRYTWIRDASFSVYSLLGLGFREEAAGFARWLRDRVQDQRADGEGPLRIMYRVDGSSDLSEEVLEHWEGYRRSSPVRIGNGAADQLQLDIYGEAIDSVYFADRHGIEAGHIGWLKVVDVLNWLADNWDQPEEGIWETRGGREDFTYGRLMSWVAFDRGIKLATRLGRPAPVDRWRHERDAVYNQIMRRGWSRERQAFVQHYRTQVLDASLLRMSNVGFVSPTDPMWDATLKAMDGELVTDSLVYRYDPEASPDGLRGSEGTFSLCTFTYVDALARAGHVTQARLTFEKMLTYANHLGLYSEEIALTGEQIGNFPQAFTHLALIDAALRLNTILDQTRPALRAQPLSTIPGQQPAPAAATGDGATGPAGGGAGAADTADATPAGWSTVPPGDVPPAG</sequence>
<dbReference type="InterPro" id="IPR008928">
    <property type="entry name" value="6-hairpin_glycosidase_sf"/>
</dbReference>
<dbReference type="Proteomes" id="UP000451860">
    <property type="component" value="Unassembled WGS sequence"/>
</dbReference>
<name>A0A7J5UL80_9MICO</name>
<protein>
    <submittedName>
        <fullName evidence="4">Glycoside hydrolase family 15 protein</fullName>
    </submittedName>
</protein>
<dbReference type="InterPro" id="IPR011613">
    <property type="entry name" value="GH15-like"/>
</dbReference>
<evidence type="ECO:0000259" key="3">
    <source>
        <dbReference type="Pfam" id="PF19291"/>
    </source>
</evidence>
<dbReference type="EMBL" id="WHJE01000093">
    <property type="protein sequence ID" value="KAE8763128.1"/>
    <property type="molecule type" value="Genomic_DNA"/>
</dbReference>
<dbReference type="Pfam" id="PF00723">
    <property type="entry name" value="Glyco_hydro_15"/>
    <property type="match status" value="1"/>
</dbReference>
<feature type="compositionally biased region" description="Low complexity" evidence="1">
    <location>
        <begin position="646"/>
        <end position="656"/>
    </location>
</feature>
<dbReference type="Gene3D" id="1.50.10.10">
    <property type="match status" value="1"/>
</dbReference>
<feature type="domain" description="GH15-like" evidence="2">
    <location>
        <begin position="233"/>
        <end position="599"/>
    </location>
</feature>
<dbReference type="Pfam" id="PF19291">
    <property type="entry name" value="TREH_N"/>
    <property type="match status" value="1"/>
</dbReference>
<dbReference type="PANTHER" id="PTHR31616">
    <property type="entry name" value="TREHALASE"/>
    <property type="match status" value="1"/>
</dbReference>
<reference evidence="4 5" key="1">
    <citation type="submission" date="2019-10" db="EMBL/GenBank/DDBJ databases">
        <title>Georgenia wutianyii sp. nov. and Georgenia yuyongxinii sp. nov. isolated from plateau pika (Ochotona curzoniae) in the Qinghai-Tibet plateau of China.</title>
        <authorList>
            <person name="Tian Z."/>
        </authorList>
    </citation>
    <scope>NUCLEOTIDE SEQUENCE [LARGE SCALE GENOMIC DNA]</scope>
    <source>
        <strain evidence="4 5">DSM 21501</strain>
    </source>
</reference>
<dbReference type="InterPro" id="IPR045582">
    <property type="entry name" value="Trehalase-like_N"/>
</dbReference>
<keyword evidence="4" id="KW-0378">Hydrolase</keyword>
<comment type="caution">
    <text evidence="4">The sequence shown here is derived from an EMBL/GenBank/DDBJ whole genome shotgun (WGS) entry which is preliminary data.</text>
</comment>
<evidence type="ECO:0000313" key="4">
    <source>
        <dbReference type="EMBL" id="KAE8763128.1"/>
    </source>
</evidence>
<dbReference type="SUPFAM" id="SSF48208">
    <property type="entry name" value="Six-hairpin glycosidases"/>
    <property type="match status" value="1"/>
</dbReference>
<feature type="region of interest" description="Disordered" evidence="1">
    <location>
        <begin position="618"/>
        <end position="669"/>
    </location>
</feature>
<evidence type="ECO:0000259" key="2">
    <source>
        <dbReference type="Pfam" id="PF00723"/>
    </source>
</evidence>
<evidence type="ECO:0000256" key="1">
    <source>
        <dbReference type="SAM" id="MobiDB-lite"/>
    </source>
</evidence>
<keyword evidence="5" id="KW-1185">Reference proteome</keyword>
<dbReference type="GO" id="GO:0005975">
    <property type="term" value="P:carbohydrate metabolic process"/>
    <property type="evidence" value="ECO:0007669"/>
    <property type="project" value="InterPro"/>
</dbReference>
<proteinExistence type="predicted"/>
<accession>A0A7J5UL80</accession>
<feature type="compositionally biased region" description="Gly residues" evidence="1">
    <location>
        <begin position="635"/>
        <end position="645"/>
    </location>
</feature>
<dbReference type="AlphaFoldDB" id="A0A7J5UL80"/>
<gene>
    <name evidence="4" type="ORF">GB883_15835</name>
</gene>
<organism evidence="4 5">
    <name type="scientific">Georgenia thermotolerans</name>
    <dbReference type="NCBI Taxonomy" id="527326"/>
    <lineage>
        <taxon>Bacteria</taxon>
        <taxon>Bacillati</taxon>
        <taxon>Actinomycetota</taxon>
        <taxon>Actinomycetes</taxon>
        <taxon>Micrococcales</taxon>
        <taxon>Bogoriellaceae</taxon>
        <taxon>Georgenia</taxon>
    </lineage>
</organism>